<dbReference type="Proteomes" id="UP001459277">
    <property type="component" value="Unassembled WGS sequence"/>
</dbReference>
<accession>A0AAW2CRK6</accession>
<dbReference type="AlphaFoldDB" id="A0AAW2CRK6"/>
<gene>
    <name evidence="1" type="ORF">SO802_019655</name>
</gene>
<evidence type="ECO:0000313" key="1">
    <source>
        <dbReference type="EMBL" id="KAL0000053.1"/>
    </source>
</evidence>
<keyword evidence="2" id="KW-1185">Reference proteome</keyword>
<proteinExistence type="predicted"/>
<sequence length="301" mass="34914">MKHECVSGLGVRVRERVRDSAIFEKGGCSLANPNPSPKAFANPKLSNFTMGLIPQIADIVDFNEDPESYGDLPPEIRGTDLKLNFVRITENYHAHYPYPTVKATNSDALSNGIKIDIQHFRKMVAKLIQVSFRDYPYIEFSNILLHPLFYSSIERLNFILLADEYMKEYTYSEVGLAGFSNREYGFVNWWTHIPPTSICQDILHFEDNFNMMYYRRPYNLILFLRKCHTHLIRKKKATHLEADSMLHQLFPDVCAVAIDAIARAIGMEDLMSNKSQYTLMEYFFVSTFGFNIIPYRYFGVH</sequence>
<dbReference type="EMBL" id="JAZDWU010000006">
    <property type="protein sequence ID" value="KAL0000053.1"/>
    <property type="molecule type" value="Genomic_DNA"/>
</dbReference>
<organism evidence="1 2">
    <name type="scientific">Lithocarpus litseifolius</name>
    <dbReference type="NCBI Taxonomy" id="425828"/>
    <lineage>
        <taxon>Eukaryota</taxon>
        <taxon>Viridiplantae</taxon>
        <taxon>Streptophyta</taxon>
        <taxon>Embryophyta</taxon>
        <taxon>Tracheophyta</taxon>
        <taxon>Spermatophyta</taxon>
        <taxon>Magnoliopsida</taxon>
        <taxon>eudicotyledons</taxon>
        <taxon>Gunneridae</taxon>
        <taxon>Pentapetalae</taxon>
        <taxon>rosids</taxon>
        <taxon>fabids</taxon>
        <taxon>Fagales</taxon>
        <taxon>Fagaceae</taxon>
        <taxon>Lithocarpus</taxon>
    </lineage>
</organism>
<comment type="caution">
    <text evidence="1">The sequence shown here is derived from an EMBL/GenBank/DDBJ whole genome shotgun (WGS) entry which is preliminary data.</text>
</comment>
<evidence type="ECO:0000313" key="2">
    <source>
        <dbReference type="Proteomes" id="UP001459277"/>
    </source>
</evidence>
<protein>
    <recommendedName>
        <fullName evidence="3">NR LBD domain-containing protein</fullName>
    </recommendedName>
</protein>
<evidence type="ECO:0008006" key="3">
    <source>
        <dbReference type="Google" id="ProtNLM"/>
    </source>
</evidence>
<reference evidence="1 2" key="1">
    <citation type="submission" date="2024-01" db="EMBL/GenBank/DDBJ databases">
        <title>A telomere-to-telomere, gap-free genome of sweet tea (Lithocarpus litseifolius).</title>
        <authorList>
            <person name="Zhou J."/>
        </authorList>
    </citation>
    <scope>NUCLEOTIDE SEQUENCE [LARGE SCALE GENOMIC DNA]</scope>
    <source>
        <strain evidence="1">Zhou-2022a</strain>
        <tissue evidence="1">Leaf</tissue>
    </source>
</reference>
<name>A0AAW2CRK6_9ROSI</name>